<dbReference type="GO" id="GO:0005524">
    <property type="term" value="F:ATP binding"/>
    <property type="evidence" value="ECO:0007669"/>
    <property type="project" value="UniProtKB-KW"/>
</dbReference>
<dbReference type="Gene3D" id="3.20.20.60">
    <property type="entry name" value="Phosphoenolpyruvate-binding domains"/>
    <property type="match status" value="1"/>
</dbReference>
<dbReference type="CDD" id="cd00288">
    <property type="entry name" value="Pyruvate_Kinase"/>
    <property type="match status" value="1"/>
</dbReference>
<keyword evidence="20" id="KW-1185">Reference proteome</keyword>
<dbReference type="InParanoid" id="A0A0D2WLU7"/>
<gene>
    <name evidence="19" type="ORF">CAOG_002718</name>
</gene>
<evidence type="ECO:0000256" key="5">
    <source>
        <dbReference type="ARBA" id="ARBA00011881"/>
    </source>
</evidence>
<dbReference type="InterPro" id="IPR015813">
    <property type="entry name" value="Pyrv/PenolPyrv_kinase-like_dom"/>
</dbReference>
<keyword evidence="9" id="KW-0547">Nucleotide-binding</keyword>
<proteinExistence type="inferred from homology"/>
<comment type="subunit">
    <text evidence="5">Homotetramer.</text>
</comment>
<evidence type="ECO:0000256" key="4">
    <source>
        <dbReference type="ARBA" id="ARBA00008663"/>
    </source>
</evidence>
<comment type="pathway">
    <text evidence="3 16">Carbohydrate degradation; glycolysis; pyruvate from D-glyceraldehyde 3-phosphate: step 5/5.</text>
</comment>
<dbReference type="EC" id="2.7.1.40" evidence="6 16"/>
<evidence type="ECO:0000256" key="10">
    <source>
        <dbReference type="ARBA" id="ARBA00022777"/>
    </source>
</evidence>
<dbReference type="SUPFAM" id="SSF52935">
    <property type="entry name" value="PK C-terminal domain-like"/>
    <property type="match status" value="1"/>
</dbReference>
<evidence type="ECO:0000256" key="1">
    <source>
        <dbReference type="ARBA" id="ARBA00001946"/>
    </source>
</evidence>
<dbReference type="PRINTS" id="PR01050">
    <property type="entry name" value="PYRUVTKNASE"/>
</dbReference>
<dbReference type="PhylomeDB" id="A0A0D2WLU7"/>
<evidence type="ECO:0000313" key="20">
    <source>
        <dbReference type="Proteomes" id="UP000008743"/>
    </source>
</evidence>
<dbReference type="InterPro" id="IPR018209">
    <property type="entry name" value="Pyrv_Knase_AS"/>
</dbReference>
<evidence type="ECO:0000256" key="9">
    <source>
        <dbReference type="ARBA" id="ARBA00022741"/>
    </source>
</evidence>
<keyword evidence="7 16" id="KW-0808">Transferase</keyword>
<evidence type="ECO:0000256" key="13">
    <source>
        <dbReference type="ARBA" id="ARBA00023152"/>
    </source>
</evidence>
<dbReference type="FunCoup" id="A0A0D2WLU7">
    <property type="interactions" value="256"/>
</dbReference>
<evidence type="ECO:0000256" key="16">
    <source>
        <dbReference type="RuleBase" id="RU000504"/>
    </source>
</evidence>
<evidence type="ECO:0000256" key="8">
    <source>
        <dbReference type="ARBA" id="ARBA00022723"/>
    </source>
</evidence>
<dbReference type="OMA" id="FERCDES"/>
<dbReference type="PROSITE" id="PS00110">
    <property type="entry name" value="PYRUVATE_KINASE"/>
    <property type="match status" value="1"/>
</dbReference>
<evidence type="ECO:0000256" key="7">
    <source>
        <dbReference type="ARBA" id="ARBA00022679"/>
    </source>
</evidence>
<evidence type="ECO:0000259" key="17">
    <source>
        <dbReference type="Pfam" id="PF00224"/>
    </source>
</evidence>
<name>A0A0D2WLU7_CAPO3</name>
<dbReference type="NCBIfam" id="NF004978">
    <property type="entry name" value="PRK06354.1"/>
    <property type="match status" value="1"/>
</dbReference>
<dbReference type="Proteomes" id="UP000008743">
    <property type="component" value="Unassembled WGS sequence"/>
</dbReference>
<sequence>MSTNSLMPSTVGPFTASAASSPAFAYPMPAFESIYQNIKSDPQVVNFGIGQALPQAPVNSTVATNQGRSQATNTSLEHVALLDIYSEPTSLRKTSVICTIGPKTNTVERLTELRRAGMNIVRLNFSHGSYEFHKSIIDNLRTSMQQSPGSAVGLALDTKGPEIRTGLMREPGEFDLKAGQELLISTNPEHANDGDDKRIFCDYKQLPHVMAKDGLVYVDDGLVSLRVTETGPDWVKTVVLNPARIGSRKGINLPTVKVDLPALSPKDREDIKFGLDNGIDMVFASFIRKRADVEEIRQVLGERGKNVLIISKIENHEGMQNFQQILEATDGVMVARGDLGIEIPPEKVFLAQKMIIARCNVVGKPVICATQMLESMTYNPRPTRAEISDVANAVLDGADCVMLSGETAKGSYPIEAVSIMHKICLEAESALFYRPLFDELRQNTPKPLAVDEAIACSAVNAAFETEARAIVALTTSGNTARLLSKYHPSCPILTVSRNAQTSRQVHLYRGCYPLEYKRERNPSWERDVEERIHWAVEVAKARGFVKPGDIVIVVHGFSQGSQHTNTIRIWTCV</sequence>
<keyword evidence="12 16" id="KW-0460">Magnesium</keyword>
<dbReference type="FunFam" id="2.40.33.10:FF:000001">
    <property type="entry name" value="Pyruvate kinase"/>
    <property type="match status" value="1"/>
</dbReference>
<dbReference type="GO" id="GO:0006950">
    <property type="term" value="P:response to stress"/>
    <property type="evidence" value="ECO:0007669"/>
    <property type="project" value="UniProtKB-ARBA"/>
</dbReference>
<dbReference type="EMBL" id="KE346362">
    <property type="protein sequence ID" value="KJE91600.1"/>
    <property type="molecule type" value="Genomic_DNA"/>
</dbReference>
<dbReference type="PANTHER" id="PTHR11817">
    <property type="entry name" value="PYRUVATE KINASE"/>
    <property type="match status" value="1"/>
</dbReference>
<dbReference type="Gene3D" id="2.40.33.10">
    <property type="entry name" value="PK beta-barrel domain-like"/>
    <property type="match status" value="1"/>
</dbReference>
<dbReference type="InterPro" id="IPR001697">
    <property type="entry name" value="Pyr_Knase"/>
</dbReference>
<dbReference type="NCBIfam" id="NF004491">
    <property type="entry name" value="PRK05826.1"/>
    <property type="match status" value="1"/>
</dbReference>
<dbReference type="InterPro" id="IPR015806">
    <property type="entry name" value="Pyrv_Knase_insert_dom_sf"/>
</dbReference>
<keyword evidence="10 16" id="KW-0418">Kinase</keyword>
<feature type="domain" description="Pyruvate kinase C-terminal" evidence="18">
    <location>
        <begin position="452"/>
        <end position="569"/>
    </location>
</feature>
<evidence type="ECO:0000256" key="6">
    <source>
        <dbReference type="ARBA" id="ARBA00012142"/>
    </source>
</evidence>
<evidence type="ECO:0000256" key="15">
    <source>
        <dbReference type="ARBA" id="ARBA00048152"/>
    </source>
</evidence>
<evidence type="ECO:0000313" key="19">
    <source>
        <dbReference type="EMBL" id="KJE91600.1"/>
    </source>
</evidence>
<evidence type="ECO:0000256" key="3">
    <source>
        <dbReference type="ARBA" id="ARBA00004997"/>
    </source>
</evidence>
<dbReference type="GO" id="GO:0016301">
    <property type="term" value="F:kinase activity"/>
    <property type="evidence" value="ECO:0007669"/>
    <property type="project" value="UniProtKB-KW"/>
</dbReference>
<reference evidence="20" key="1">
    <citation type="submission" date="2011-02" db="EMBL/GenBank/DDBJ databases">
        <title>The Genome Sequence of Capsaspora owczarzaki ATCC 30864.</title>
        <authorList>
            <person name="Russ C."/>
            <person name="Cuomo C."/>
            <person name="Burger G."/>
            <person name="Gray M.W."/>
            <person name="Holland P.W.H."/>
            <person name="King N."/>
            <person name="Lang F.B.F."/>
            <person name="Roger A.J."/>
            <person name="Ruiz-Trillo I."/>
            <person name="Young S.K."/>
            <person name="Zeng Q."/>
            <person name="Gargeya S."/>
            <person name="Alvarado L."/>
            <person name="Berlin A."/>
            <person name="Chapman S.B."/>
            <person name="Chen Z."/>
            <person name="Freedman E."/>
            <person name="Gellesch M."/>
            <person name="Goldberg J."/>
            <person name="Griggs A."/>
            <person name="Gujja S."/>
            <person name="Heilman E."/>
            <person name="Heiman D."/>
            <person name="Howarth C."/>
            <person name="Mehta T."/>
            <person name="Neiman D."/>
            <person name="Pearson M."/>
            <person name="Roberts A."/>
            <person name="Saif S."/>
            <person name="Shea T."/>
            <person name="Shenoy N."/>
            <person name="Sisk P."/>
            <person name="Stolte C."/>
            <person name="Sykes S."/>
            <person name="White J."/>
            <person name="Yandava C."/>
            <person name="Haas B."/>
            <person name="Nusbaum C."/>
            <person name="Birren B."/>
        </authorList>
    </citation>
    <scope>NUCLEOTIDE SEQUENCE</scope>
    <source>
        <strain evidence="20">ATCC 30864</strain>
    </source>
</reference>
<comment type="catalytic activity">
    <reaction evidence="15 16">
        <text>pyruvate + ATP = phosphoenolpyruvate + ADP + H(+)</text>
        <dbReference type="Rhea" id="RHEA:18157"/>
        <dbReference type="ChEBI" id="CHEBI:15361"/>
        <dbReference type="ChEBI" id="CHEBI:15378"/>
        <dbReference type="ChEBI" id="CHEBI:30616"/>
        <dbReference type="ChEBI" id="CHEBI:58702"/>
        <dbReference type="ChEBI" id="CHEBI:456216"/>
        <dbReference type="EC" id="2.7.1.40"/>
    </reaction>
</comment>
<evidence type="ECO:0000256" key="11">
    <source>
        <dbReference type="ARBA" id="ARBA00022840"/>
    </source>
</evidence>
<organism evidence="19 20">
    <name type="scientific">Capsaspora owczarzaki (strain ATCC 30864)</name>
    <dbReference type="NCBI Taxonomy" id="595528"/>
    <lineage>
        <taxon>Eukaryota</taxon>
        <taxon>Filasterea</taxon>
        <taxon>Capsaspora</taxon>
    </lineage>
</organism>
<dbReference type="Pfam" id="PF00224">
    <property type="entry name" value="PK"/>
    <property type="match status" value="1"/>
</dbReference>
<keyword evidence="13 16" id="KW-0324">Glycolysis</keyword>
<dbReference type="UniPathway" id="UPA00109">
    <property type="reaction ID" value="UER00188"/>
</dbReference>
<evidence type="ECO:0000256" key="12">
    <source>
        <dbReference type="ARBA" id="ARBA00022842"/>
    </source>
</evidence>
<dbReference type="SUPFAM" id="SSF50800">
    <property type="entry name" value="PK beta-barrel domain-like"/>
    <property type="match status" value="1"/>
</dbReference>
<dbReference type="GO" id="GO:0030955">
    <property type="term" value="F:potassium ion binding"/>
    <property type="evidence" value="ECO:0007669"/>
    <property type="project" value="InterPro"/>
</dbReference>
<comment type="cofactor">
    <cofactor evidence="1">
        <name>Mg(2+)</name>
        <dbReference type="ChEBI" id="CHEBI:18420"/>
    </cofactor>
</comment>
<dbReference type="InterPro" id="IPR036918">
    <property type="entry name" value="Pyrv_Knase_C_sf"/>
</dbReference>
<dbReference type="InterPro" id="IPR015795">
    <property type="entry name" value="Pyrv_Knase_C"/>
</dbReference>
<keyword evidence="11" id="KW-0067">ATP-binding</keyword>
<dbReference type="InterPro" id="IPR040442">
    <property type="entry name" value="Pyrv_kinase-like_dom_sf"/>
</dbReference>
<comment type="cofactor">
    <cofactor evidence="2">
        <name>K(+)</name>
        <dbReference type="ChEBI" id="CHEBI:29103"/>
    </cofactor>
</comment>
<dbReference type="OrthoDB" id="108365at2759"/>
<dbReference type="FunFam" id="3.40.1380.20:FF:000001">
    <property type="entry name" value="Pyruvate kinase"/>
    <property type="match status" value="1"/>
</dbReference>
<dbReference type="GO" id="GO:0000287">
    <property type="term" value="F:magnesium ion binding"/>
    <property type="evidence" value="ECO:0007669"/>
    <property type="project" value="InterPro"/>
</dbReference>
<evidence type="ECO:0000259" key="18">
    <source>
        <dbReference type="Pfam" id="PF02887"/>
    </source>
</evidence>
<dbReference type="NCBIfam" id="TIGR01064">
    <property type="entry name" value="pyruv_kin"/>
    <property type="match status" value="1"/>
</dbReference>
<protein>
    <recommendedName>
        <fullName evidence="6 16">Pyruvate kinase</fullName>
        <ecNumber evidence="6 16">2.7.1.40</ecNumber>
    </recommendedName>
</protein>
<keyword evidence="14 19" id="KW-0670">Pyruvate</keyword>
<evidence type="ECO:0000256" key="14">
    <source>
        <dbReference type="ARBA" id="ARBA00023317"/>
    </source>
</evidence>
<dbReference type="STRING" id="595528.A0A0D2WLU7"/>
<dbReference type="AlphaFoldDB" id="A0A0D2WLU7"/>
<dbReference type="SUPFAM" id="SSF51621">
    <property type="entry name" value="Phosphoenolpyruvate/pyruvate domain"/>
    <property type="match status" value="1"/>
</dbReference>
<dbReference type="FunFam" id="3.20.20.60:FF:000001">
    <property type="entry name" value="Pyruvate kinase"/>
    <property type="match status" value="1"/>
</dbReference>
<dbReference type="Gene3D" id="3.40.1380.20">
    <property type="entry name" value="Pyruvate kinase, C-terminal domain"/>
    <property type="match status" value="1"/>
</dbReference>
<dbReference type="InterPro" id="IPR011037">
    <property type="entry name" value="Pyrv_Knase-like_insert_dom_sf"/>
</dbReference>
<comment type="similarity">
    <text evidence="4 16">Belongs to the pyruvate kinase family.</text>
</comment>
<accession>A0A0D2WLU7</accession>
<dbReference type="eggNOG" id="KOG2323">
    <property type="taxonomic scope" value="Eukaryota"/>
</dbReference>
<evidence type="ECO:0000256" key="2">
    <source>
        <dbReference type="ARBA" id="ARBA00001958"/>
    </source>
</evidence>
<dbReference type="Pfam" id="PF02887">
    <property type="entry name" value="PK_C"/>
    <property type="match status" value="1"/>
</dbReference>
<feature type="domain" description="Pyruvate kinase barrel" evidence="17">
    <location>
        <begin position="92"/>
        <end position="417"/>
    </location>
</feature>
<dbReference type="GO" id="GO:0004743">
    <property type="term" value="F:pyruvate kinase activity"/>
    <property type="evidence" value="ECO:0007669"/>
    <property type="project" value="UniProtKB-EC"/>
</dbReference>
<dbReference type="InterPro" id="IPR015793">
    <property type="entry name" value="Pyrv_Knase_brl"/>
</dbReference>
<keyword evidence="8" id="KW-0479">Metal-binding</keyword>
<dbReference type="RefSeq" id="XP_004349468.1">
    <property type="nucleotide sequence ID" value="XM_004349418.2"/>
</dbReference>